<keyword evidence="2" id="KW-1185">Reference proteome</keyword>
<evidence type="ECO:0000313" key="2">
    <source>
        <dbReference type="Proteomes" id="UP001234178"/>
    </source>
</evidence>
<sequence>MIIVAKLARAIQISVRMMTCAIIPSDCDAGMEEAENPLRDHFGKTGHIHQLLLSREHYSPSEPLVTHRYKSAGFAI</sequence>
<accession>A0ABR0AV43</accession>
<proteinExistence type="predicted"/>
<organism evidence="1 2">
    <name type="scientific">Daphnia magna</name>
    <dbReference type="NCBI Taxonomy" id="35525"/>
    <lineage>
        <taxon>Eukaryota</taxon>
        <taxon>Metazoa</taxon>
        <taxon>Ecdysozoa</taxon>
        <taxon>Arthropoda</taxon>
        <taxon>Crustacea</taxon>
        <taxon>Branchiopoda</taxon>
        <taxon>Diplostraca</taxon>
        <taxon>Cladocera</taxon>
        <taxon>Anomopoda</taxon>
        <taxon>Daphniidae</taxon>
        <taxon>Daphnia</taxon>
    </lineage>
</organism>
<dbReference type="Proteomes" id="UP001234178">
    <property type="component" value="Unassembled WGS sequence"/>
</dbReference>
<name>A0ABR0AV43_9CRUS</name>
<dbReference type="EMBL" id="JAOYFB010000039">
    <property type="protein sequence ID" value="KAK4029002.1"/>
    <property type="molecule type" value="Genomic_DNA"/>
</dbReference>
<reference evidence="1 2" key="1">
    <citation type="journal article" date="2023" name="Nucleic Acids Res.">
        <title>The hologenome of Daphnia magna reveals possible DNA methylation and microbiome-mediated evolution of the host genome.</title>
        <authorList>
            <person name="Chaturvedi A."/>
            <person name="Li X."/>
            <person name="Dhandapani V."/>
            <person name="Marshall H."/>
            <person name="Kissane S."/>
            <person name="Cuenca-Cambronero M."/>
            <person name="Asole G."/>
            <person name="Calvet F."/>
            <person name="Ruiz-Romero M."/>
            <person name="Marangio P."/>
            <person name="Guigo R."/>
            <person name="Rago D."/>
            <person name="Mirbahai L."/>
            <person name="Eastwood N."/>
            <person name="Colbourne J.K."/>
            <person name="Zhou J."/>
            <person name="Mallon E."/>
            <person name="Orsini L."/>
        </authorList>
    </citation>
    <scope>NUCLEOTIDE SEQUENCE [LARGE SCALE GENOMIC DNA]</scope>
    <source>
        <strain evidence="1">LRV0_1</strain>
    </source>
</reference>
<evidence type="ECO:0000313" key="1">
    <source>
        <dbReference type="EMBL" id="KAK4029002.1"/>
    </source>
</evidence>
<gene>
    <name evidence="1" type="ORF">OUZ56_022018</name>
</gene>
<protein>
    <submittedName>
        <fullName evidence="1">Uncharacterized protein</fullName>
    </submittedName>
</protein>
<comment type="caution">
    <text evidence="1">The sequence shown here is derived from an EMBL/GenBank/DDBJ whole genome shotgun (WGS) entry which is preliminary data.</text>
</comment>